<dbReference type="STRING" id="65499.SAMN04488000_111135"/>
<feature type="signal peptide" evidence="1">
    <location>
        <begin position="1"/>
        <end position="28"/>
    </location>
</feature>
<feature type="chain" id="PRO_5011600025" evidence="1">
    <location>
        <begin position="29"/>
        <end position="248"/>
    </location>
</feature>
<dbReference type="Pfam" id="PF01674">
    <property type="entry name" value="Lipase_2"/>
    <property type="match status" value="1"/>
</dbReference>
<sequence length="248" mass="26070">MVRRISAVCISSLVVACAISALPATATAATERPVVVVAGTFGPAFFYEPLAGRLRADGRRVAVFQLTGLGTADIRVSARDLDRFVDNVRAAAGASQVDLVAHSQGGLVARQYIKNEGGAREVANLVNLSAPNRGTVVANIADFFGGGDCLRIVACQQMKVGSTFLEGLNAGDDTVGAVRYTNLYTGFDALVRPIDNARMSDGATNVLVQSQCPYRAVVHLGMPFDGAVYSGVQDALQGRQITLDCFRG</sequence>
<keyword evidence="1" id="KW-0732">Signal</keyword>
<dbReference type="GO" id="GO:0016042">
    <property type="term" value="P:lipid catabolic process"/>
    <property type="evidence" value="ECO:0007669"/>
    <property type="project" value="InterPro"/>
</dbReference>
<protein>
    <submittedName>
        <fullName evidence="2">Triacylglycerol esterase/lipase EstA, alpha/beta hydrolase fold</fullName>
    </submittedName>
</protein>
<dbReference type="PROSITE" id="PS51257">
    <property type="entry name" value="PROKAR_LIPOPROTEIN"/>
    <property type="match status" value="1"/>
</dbReference>
<reference evidence="3" key="1">
    <citation type="submission" date="2016-10" db="EMBL/GenBank/DDBJ databases">
        <authorList>
            <person name="Varghese N."/>
            <person name="Submissions S."/>
        </authorList>
    </citation>
    <scope>NUCLEOTIDE SEQUENCE [LARGE SCALE GENOMIC DNA]</scope>
    <source>
        <strain evidence="3">DSM 44437</strain>
    </source>
</reference>
<dbReference type="EMBL" id="FOFV01000011">
    <property type="protein sequence ID" value="SER72598.1"/>
    <property type="molecule type" value="Genomic_DNA"/>
</dbReference>
<accession>A0A1H9RIZ4</accession>
<name>A0A1H9RIZ4_9PSEU</name>
<dbReference type="Proteomes" id="UP000199503">
    <property type="component" value="Unassembled WGS sequence"/>
</dbReference>
<keyword evidence="2" id="KW-0378">Hydrolase</keyword>
<dbReference type="InterPro" id="IPR053228">
    <property type="entry name" value="Stereospecific_Lipase"/>
</dbReference>
<dbReference type="AlphaFoldDB" id="A0A1H9RIZ4"/>
<dbReference type="PANTHER" id="PTHR37574">
    <property type="entry name" value="LIPASE B"/>
    <property type="match status" value="1"/>
</dbReference>
<dbReference type="Gene3D" id="3.40.50.1820">
    <property type="entry name" value="alpha/beta hydrolase"/>
    <property type="match status" value="1"/>
</dbReference>
<dbReference type="GO" id="GO:0016787">
    <property type="term" value="F:hydrolase activity"/>
    <property type="evidence" value="ECO:0007669"/>
    <property type="project" value="UniProtKB-KW"/>
</dbReference>
<proteinExistence type="predicted"/>
<evidence type="ECO:0000256" key="1">
    <source>
        <dbReference type="SAM" id="SignalP"/>
    </source>
</evidence>
<dbReference type="InterPro" id="IPR002918">
    <property type="entry name" value="Lipase_EstA/Esterase_EstB"/>
</dbReference>
<evidence type="ECO:0000313" key="3">
    <source>
        <dbReference type="Proteomes" id="UP000199503"/>
    </source>
</evidence>
<evidence type="ECO:0000313" key="2">
    <source>
        <dbReference type="EMBL" id="SER72598.1"/>
    </source>
</evidence>
<organism evidence="2 3">
    <name type="scientific">Lentzea albida</name>
    <dbReference type="NCBI Taxonomy" id="65499"/>
    <lineage>
        <taxon>Bacteria</taxon>
        <taxon>Bacillati</taxon>
        <taxon>Actinomycetota</taxon>
        <taxon>Actinomycetes</taxon>
        <taxon>Pseudonocardiales</taxon>
        <taxon>Pseudonocardiaceae</taxon>
        <taxon>Lentzea</taxon>
    </lineage>
</organism>
<dbReference type="RefSeq" id="WP_218159744.1">
    <property type="nucleotide sequence ID" value="NZ_FOFV01000011.1"/>
</dbReference>
<keyword evidence="3" id="KW-1185">Reference proteome</keyword>
<dbReference type="InterPro" id="IPR029058">
    <property type="entry name" value="AB_hydrolase_fold"/>
</dbReference>
<dbReference type="PANTHER" id="PTHR37574:SF1">
    <property type="entry name" value="LIPASE B"/>
    <property type="match status" value="1"/>
</dbReference>
<dbReference type="SUPFAM" id="SSF53474">
    <property type="entry name" value="alpha/beta-Hydrolases"/>
    <property type="match status" value="1"/>
</dbReference>
<gene>
    <name evidence="2" type="ORF">SAMN04488000_111135</name>
</gene>